<keyword evidence="11" id="KW-1185">Reference proteome</keyword>
<evidence type="ECO:0000256" key="4">
    <source>
        <dbReference type="ARBA" id="ARBA00022475"/>
    </source>
</evidence>
<evidence type="ECO:0008006" key="12">
    <source>
        <dbReference type="Google" id="ProtNLM"/>
    </source>
</evidence>
<evidence type="ECO:0000256" key="2">
    <source>
        <dbReference type="ARBA" id="ARBA00007935"/>
    </source>
</evidence>
<dbReference type="Gene3D" id="1.10.3470.10">
    <property type="entry name" value="ABC transporter involved in vitamin B12 uptake, BtuC"/>
    <property type="match status" value="2"/>
</dbReference>
<feature type="transmembrane region" description="Helical" evidence="9">
    <location>
        <begin position="79"/>
        <end position="96"/>
    </location>
</feature>
<evidence type="ECO:0000313" key="11">
    <source>
        <dbReference type="Proteomes" id="UP000638043"/>
    </source>
</evidence>
<accession>A0ABQ2MTX2</accession>
<keyword evidence="5 9" id="KW-0812">Transmembrane</keyword>
<dbReference type="Proteomes" id="UP000638043">
    <property type="component" value="Unassembled WGS sequence"/>
</dbReference>
<comment type="caution">
    <text evidence="10">The sequence shown here is derived from an EMBL/GenBank/DDBJ whole genome shotgun (WGS) entry which is preliminary data.</text>
</comment>
<feature type="transmembrane region" description="Helical" evidence="9">
    <location>
        <begin position="213"/>
        <end position="236"/>
    </location>
</feature>
<name>A0ABQ2MTX2_9MICO</name>
<feature type="transmembrane region" description="Helical" evidence="9">
    <location>
        <begin position="643"/>
        <end position="663"/>
    </location>
</feature>
<dbReference type="PANTHER" id="PTHR30472">
    <property type="entry name" value="FERRIC ENTEROBACTIN TRANSPORT SYSTEM PERMEASE PROTEIN"/>
    <property type="match status" value="1"/>
</dbReference>
<evidence type="ECO:0000256" key="6">
    <source>
        <dbReference type="ARBA" id="ARBA00022989"/>
    </source>
</evidence>
<evidence type="ECO:0000256" key="5">
    <source>
        <dbReference type="ARBA" id="ARBA00022692"/>
    </source>
</evidence>
<feature type="transmembrane region" description="Helical" evidence="9">
    <location>
        <begin position="371"/>
        <end position="396"/>
    </location>
</feature>
<proteinExistence type="inferred from homology"/>
<dbReference type="CDD" id="cd06550">
    <property type="entry name" value="TM_ABC_iron-siderophores_like"/>
    <property type="match status" value="2"/>
</dbReference>
<feature type="transmembrane region" description="Helical" evidence="9">
    <location>
        <begin position="512"/>
        <end position="535"/>
    </location>
</feature>
<feature type="compositionally biased region" description="Basic residues" evidence="8">
    <location>
        <begin position="319"/>
        <end position="337"/>
    </location>
</feature>
<dbReference type="InterPro" id="IPR037294">
    <property type="entry name" value="ABC_BtuC-like"/>
</dbReference>
<feature type="transmembrane region" description="Helical" evidence="9">
    <location>
        <begin position="460"/>
        <end position="478"/>
    </location>
</feature>
<evidence type="ECO:0000256" key="9">
    <source>
        <dbReference type="SAM" id="Phobius"/>
    </source>
</evidence>
<feature type="transmembrane region" description="Helical" evidence="9">
    <location>
        <begin position="555"/>
        <end position="579"/>
    </location>
</feature>
<dbReference type="PANTHER" id="PTHR30472:SF1">
    <property type="entry name" value="FE(3+) DICITRATE TRANSPORT SYSTEM PERMEASE PROTEIN FECC-RELATED"/>
    <property type="match status" value="1"/>
</dbReference>
<evidence type="ECO:0000256" key="7">
    <source>
        <dbReference type="ARBA" id="ARBA00023136"/>
    </source>
</evidence>
<dbReference type="Pfam" id="PF01032">
    <property type="entry name" value="FecCD"/>
    <property type="match status" value="2"/>
</dbReference>
<evidence type="ECO:0000256" key="3">
    <source>
        <dbReference type="ARBA" id="ARBA00022448"/>
    </source>
</evidence>
<feature type="transmembrane region" description="Helical" evidence="9">
    <location>
        <begin position="600"/>
        <end position="631"/>
    </location>
</feature>
<feature type="transmembrane region" description="Helical" evidence="9">
    <location>
        <begin position="135"/>
        <end position="153"/>
    </location>
</feature>
<gene>
    <name evidence="10" type="ORF">GCM10010910_00050</name>
</gene>
<feature type="transmembrane region" description="Helical" evidence="9">
    <location>
        <begin position="165"/>
        <end position="186"/>
    </location>
</feature>
<feature type="transmembrane region" description="Helical" evidence="9">
    <location>
        <begin position="675"/>
        <end position="693"/>
    </location>
</feature>
<keyword evidence="4" id="KW-1003">Cell membrane</keyword>
<reference evidence="11" key="1">
    <citation type="journal article" date="2019" name="Int. J. Syst. Evol. Microbiol.">
        <title>The Global Catalogue of Microorganisms (GCM) 10K type strain sequencing project: providing services to taxonomists for standard genome sequencing and annotation.</title>
        <authorList>
            <consortium name="The Broad Institute Genomics Platform"/>
            <consortium name="The Broad Institute Genome Sequencing Center for Infectious Disease"/>
            <person name="Wu L."/>
            <person name="Ma J."/>
        </authorList>
    </citation>
    <scope>NUCLEOTIDE SEQUENCE [LARGE SCALE GENOMIC DNA]</scope>
    <source>
        <strain evidence="11">CGMCC 4.7181</strain>
    </source>
</reference>
<feature type="region of interest" description="Disordered" evidence="8">
    <location>
        <begin position="307"/>
        <end position="343"/>
    </location>
</feature>
<feature type="transmembrane region" description="Helical" evidence="9">
    <location>
        <begin position="427"/>
        <end position="448"/>
    </location>
</feature>
<dbReference type="EMBL" id="BMMQ01000001">
    <property type="protein sequence ID" value="GGO58751.1"/>
    <property type="molecule type" value="Genomic_DNA"/>
</dbReference>
<feature type="transmembrane region" description="Helical" evidence="9">
    <location>
        <begin position="26"/>
        <end position="47"/>
    </location>
</feature>
<evidence type="ECO:0000313" key="10">
    <source>
        <dbReference type="EMBL" id="GGO58751.1"/>
    </source>
</evidence>
<feature type="transmembrane region" description="Helical" evidence="9">
    <location>
        <begin position="256"/>
        <end position="284"/>
    </location>
</feature>
<sequence>MHSTALSSGTPRTEGVSDASVPRRSAVWGLLLTALLLSFLLSLAVGANPLSVGQVWKGLVNPDASEASIIVWTERMPRTLLGIAIGMALGVAGALIQALTRNPLADPGILGVNAGAGFAVTIGVGLFGLSGMTGYIWWAFLGAAGATVLVYVIGSLGRSTSPVTMVLAGVALSAVLGGLSTFLTLIDETTFESIRAWGVGSIARVRVDDVMTVLPFLLLGLALAVGLAGSLNAVALGDDLAASLGTSVMRTRVLGVLAITLLAGGATALTGGIGFVGLMVPHVVRWMTGPDQRRIIIGSALAAPRLRRRRTDRGAPRRDRGRHRHRGHRGTRAHRARAPSEGERTMTVSPGIIDFGYRVLRARTGFSSSRIALRTAVVSAALFALAVGFAFVALFLGDYPLSLQDVTSAMSGRAEEFVSMVVIQWRLPVAVSAVLFGALLGIGGAIFQSLTRNPLGSPDVIGFDAGAYTAVVVVMLAVGSQHAWSIAAAAIGGGLITALVVYLFAYRRGMQGFRLIVVGIAVSATLGSVNSYLITRADLDDAMQVGFWGAGSLSRVTWSTLVPVIAISLAVIATTILLAPSLRSMELGDDMAVSHGTRVGAARAALLVAGVATTALVTAAAGPIGFIALAAPQLARRLTGSPGVSVLAAAAMGSALLSAAHLLSHVLAIAFRPVPVGLITVCIGGIYLIVLLIRESRSRSGAAR</sequence>
<comment type="subcellular location">
    <subcellularLocation>
        <location evidence="1">Cell membrane</location>
        <topology evidence="1">Multi-pass membrane protein</topology>
    </subcellularLocation>
</comment>
<dbReference type="InterPro" id="IPR000522">
    <property type="entry name" value="ABC_transptr_permease_BtuC"/>
</dbReference>
<feature type="transmembrane region" description="Helical" evidence="9">
    <location>
        <begin position="484"/>
        <end position="505"/>
    </location>
</feature>
<evidence type="ECO:0000256" key="1">
    <source>
        <dbReference type="ARBA" id="ARBA00004651"/>
    </source>
</evidence>
<keyword evidence="3" id="KW-0813">Transport</keyword>
<feature type="transmembrane region" description="Helical" evidence="9">
    <location>
        <begin position="108"/>
        <end position="128"/>
    </location>
</feature>
<keyword evidence="6 9" id="KW-1133">Transmembrane helix</keyword>
<dbReference type="SUPFAM" id="SSF81345">
    <property type="entry name" value="ABC transporter involved in vitamin B12 uptake, BtuC"/>
    <property type="match status" value="2"/>
</dbReference>
<organism evidence="10 11">
    <name type="scientific">Microbacterium nanhaiense</name>
    <dbReference type="NCBI Taxonomy" id="1301026"/>
    <lineage>
        <taxon>Bacteria</taxon>
        <taxon>Bacillati</taxon>
        <taxon>Actinomycetota</taxon>
        <taxon>Actinomycetes</taxon>
        <taxon>Micrococcales</taxon>
        <taxon>Microbacteriaceae</taxon>
        <taxon>Microbacterium</taxon>
    </lineage>
</organism>
<evidence type="ECO:0000256" key="8">
    <source>
        <dbReference type="SAM" id="MobiDB-lite"/>
    </source>
</evidence>
<protein>
    <recommendedName>
        <fullName evidence="12">Iron complex transport system permease protein</fullName>
    </recommendedName>
</protein>
<keyword evidence="7 9" id="KW-0472">Membrane</keyword>
<comment type="similarity">
    <text evidence="2">Belongs to the binding-protein-dependent transport system permease family. FecCD subfamily.</text>
</comment>